<evidence type="ECO:0000313" key="12">
    <source>
        <dbReference type="EMBL" id="EEQ39329.1"/>
    </source>
</evidence>
<dbReference type="GO" id="GO:0003677">
    <property type="term" value="F:DNA binding"/>
    <property type="evidence" value="ECO:0007669"/>
    <property type="project" value="InterPro"/>
</dbReference>
<sequence>MLFFFFLASFPRLCFLPSLSIATVLLREKFISSSHCKMVSFSCEVCNDTVIKKKLDQHKQRCHGAYFTCIDCSTTFSGNDYKSHTQCISEAEKYEKALYKGKKGKQAKQEVAKPQQKEEQKEPKKETEAKEEKKEKKQKDKKKDKIDLSKYGTGSLYKIVKSIAKDSKKDKKEVLQNLKVKEENGQLVLTL</sequence>
<dbReference type="OrthoDB" id="21474at2759"/>
<dbReference type="GO" id="GO:0005730">
    <property type="term" value="C:nucleolus"/>
    <property type="evidence" value="ECO:0007669"/>
    <property type="project" value="TreeGrafter"/>
</dbReference>
<keyword evidence="2" id="KW-0479">Metal-binding</keyword>
<feature type="region of interest" description="Disordered" evidence="9">
    <location>
        <begin position="105"/>
        <end position="145"/>
    </location>
</feature>
<dbReference type="FunFam" id="3.30.1490.490:FF:000001">
    <property type="entry name" value="cell growth-regulating nucleolar protein-like"/>
    <property type="match status" value="1"/>
</dbReference>
<feature type="signal peptide" evidence="10">
    <location>
        <begin position="1"/>
        <end position="22"/>
    </location>
</feature>
<dbReference type="Proteomes" id="UP000007703">
    <property type="component" value="Unassembled WGS sequence"/>
</dbReference>
<dbReference type="PANTHER" id="PTHR13100:SF10">
    <property type="entry name" value="CELL GROWTH-REGULATING NUCLEOLAR PROTEIN"/>
    <property type="match status" value="1"/>
</dbReference>
<accession>C4Y5M3</accession>
<dbReference type="AlphaFoldDB" id="C4Y5M3"/>
<evidence type="ECO:0000256" key="10">
    <source>
        <dbReference type="SAM" id="SignalP"/>
    </source>
</evidence>
<keyword evidence="6" id="KW-0539">Nucleus</keyword>
<dbReference type="InParanoid" id="C4Y5M3"/>
<evidence type="ECO:0000256" key="9">
    <source>
        <dbReference type="SAM" id="MobiDB-lite"/>
    </source>
</evidence>
<evidence type="ECO:0000256" key="5">
    <source>
        <dbReference type="ARBA" id="ARBA00022833"/>
    </source>
</evidence>
<dbReference type="VEuPathDB" id="FungiDB:CLUG_03457"/>
<dbReference type="PANTHER" id="PTHR13100">
    <property type="entry name" value="CELL GROWTH-REGULATING NUCLEOLAR PROTEIN LYAR"/>
    <property type="match status" value="1"/>
</dbReference>
<proteinExistence type="inferred from homology"/>
<dbReference type="InterPro" id="IPR014898">
    <property type="entry name" value="Znf_C2H2_LYAR"/>
</dbReference>
<gene>
    <name evidence="12" type="ORF">CLUG_03457</name>
</gene>
<evidence type="ECO:0000313" key="13">
    <source>
        <dbReference type="Proteomes" id="UP000007703"/>
    </source>
</evidence>
<dbReference type="GeneID" id="8496899"/>
<dbReference type="Gene3D" id="3.30.1490.490">
    <property type="match status" value="1"/>
</dbReference>
<evidence type="ECO:0000256" key="2">
    <source>
        <dbReference type="ARBA" id="ARBA00022723"/>
    </source>
</evidence>
<feature type="domain" description="Zinc finger C2H2 LYAR-type" evidence="11">
    <location>
        <begin position="67"/>
        <end position="94"/>
    </location>
</feature>
<evidence type="ECO:0000256" key="1">
    <source>
        <dbReference type="ARBA" id="ARBA00004123"/>
    </source>
</evidence>
<organism evidence="12 13">
    <name type="scientific">Clavispora lusitaniae (strain ATCC 42720)</name>
    <name type="common">Yeast</name>
    <name type="synonym">Candida lusitaniae</name>
    <dbReference type="NCBI Taxonomy" id="306902"/>
    <lineage>
        <taxon>Eukaryota</taxon>
        <taxon>Fungi</taxon>
        <taxon>Dikarya</taxon>
        <taxon>Ascomycota</taxon>
        <taxon>Saccharomycotina</taxon>
        <taxon>Pichiomycetes</taxon>
        <taxon>Metschnikowiaceae</taxon>
        <taxon>Clavispora</taxon>
    </lineage>
</organism>
<feature type="chain" id="PRO_5005668248" description="Zinc finger C2H2 LYAR-type domain-containing protein" evidence="10">
    <location>
        <begin position="23"/>
        <end position="191"/>
    </location>
</feature>
<dbReference type="GO" id="GO:0000122">
    <property type="term" value="P:negative regulation of transcription by RNA polymerase II"/>
    <property type="evidence" value="ECO:0007669"/>
    <property type="project" value="TreeGrafter"/>
</dbReference>
<evidence type="ECO:0000256" key="7">
    <source>
        <dbReference type="ARBA" id="ARBA00061084"/>
    </source>
</evidence>
<dbReference type="PROSITE" id="PS51804">
    <property type="entry name" value="ZF_C2HC_LYAR"/>
    <property type="match status" value="2"/>
</dbReference>
<protein>
    <recommendedName>
        <fullName evidence="11">Zinc finger C2H2 LYAR-type domain-containing protein</fullName>
    </recommendedName>
</protein>
<dbReference type="InterPro" id="IPR036236">
    <property type="entry name" value="Znf_C2H2_sf"/>
</dbReference>
<dbReference type="InterPro" id="IPR039999">
    <property type="entry name" value="LYAR"/>
</dbReference>
<keyword evidence="4 8" id="KW-0863">Zinc-finger</keyword>
<keyword evidence="3" id="KW-0677">Repeat</keyword>
<dbReference type="EMBL" id="CH408079">
    <property type="protein sequence ID" value="EEQ39329.1"/>
    <property type="molecule type" value="Genomic_DNA"/>
</dbReference>
<dbReference type="GO" id="GO:0006364">
    <property type="term" value="P:rRNA processing"/>
    <property type="evidence" value="ECO:0007669"/>
    <property type="project" value="TreeGrafter"/>
</dbReference>
<dbReference type="HOGENOM" id="CLU_098018_0_0_1"/>
<keyword evidence="10" id="KW-0732">Signal</keyword>
<dbReference type="Pfam" id="PF08790">
    <property type="entry name" value="zf-LYAR"/>
    <property type="match status" value="1"/>
</dbReference>
<comment type="subcellular location">
    <subcellularLocation>
        <location evidence="1">Nucleus</location>
    </subcellularLocation>
</comment>
<evidence type="ECO:0000256" key="6">
    <source>
        <dbReference type="ARBA" id="ARBA00023242"/>
    </source>
</evidence>
<feature type="compositionally biased region" description="Basic and acidic residues" evidence="9">
    <location>
        <begin position="107"/>
        <end position="145"/>
    </location>
</feature>
<dbReference type="GO" id="GO:0008270">
    <property type="term" value="F:zinc ion binding"/>
    <property type="evidence" value="ECO:0007669"/>
    <property type="project" value="UniProtKB-KW"/>
</dbReference>
<name>C4Y5M3_CLAL4</name>
<dbReference type="KEGG" id="clu:CLUG_03457"/>
<dbReference type="SUPFAM" id="SSF57667">
    <property type="entry name" value="beta-beta-alpha zinc fingers"/>
    <property type="match status" value="2"/>
</dbReference>
<evidence type="ECO:0000256" key="3">
    <source>
        <dbReference type="ARBA" id="ARBA00022737"/>
    </source>
</evidence>
<evidence type="ECO:0000256" key="8">
    <source>
        <dbReference type="PROSITE-ProRule" id="PRU01145"/>
    </source>
</evidence>
<evidence type="ECO:0000256" key="4">
    <source>
        <dbReference type="ARBA" id="ARBA00022771"/>
    </source>
</evidence>
<dbReference type="STRING" id="306902.C4Y5M3"/>
<dbReference type="OMA" id="MTEAQRY"/>
<keyword evidence="5" id="KW-0862">Zinc</keyword>
<reference evidence="12 13" key="1">
    <citation type="journal article" date="2009" name="Nature">
        <title>Evolution of pathogenicity and sexual reproduction in eight Candida genomes.</title>
        <authorList>
            <person name="Butler G."/>
            <person name="Rasmussen M.D."/>
            <person name="Lin M.F."/>
            <person name="Santos M.A."/>
            <person name="Sakthikumar S."/>
            <person name="Munro C.A."/>
            <person name="Rheinbay E."/>
            <person name="Grabherr M."/>
            <person name="Forche A."/>
            <person name="Reedy J.L."/>
            <person name="Agrafioti I."/>
            <person name="Arnaud M.B."/>
            <person name="Bates S."/>
            <person name="Brown A.J."/>
            <person name="Brunke S."/>
            <person name="Costanzo M.C."/>
            <person name="Fitzpatrick D.A."/>
            <person name="de Groot P.W."/>
            <person name="Harris D."/>
            <person name="Hoyer L.L."/>
            <person name="Hube B."/>
            <person name="Klis F.M."/>
            <person name="Kodira C."/>
            <person name="Lennard N."/>
            <person name="Logue M.E."/>
            <person name="Martin R."/>
            <person name="Neiman A.M."/>
            <person name="Nikolaou E."/>
            <person name="Quail M.A."/>
            <person name="Quinn J."/>
            <person name="Santos M.C."/>
            <person name="Schmitzberger F.F."/>
            <person name="Sherlock G."/>
            <person name="Shah P."/>
            <person name="Silverstein K.A."/>
            <person name="Skrzypek M.S."/>
            <person name="Soll D."/>
            <person name="Staggs R."/>
            <person name="Stansfield I."/>
            <person name="Stumpf M.P."/>
            <person name="Sudbery P.E."/>
            <person name="Srikantha T."/>
            <person name="Zeng Q."/>
            <person name="Berman J."/>
            <person name="Berriman M."/>
            <person name="Heitman J."/>
            <person name="Gow N.A."/>
            <person name="Lorenz M.C."/>
            <person name="Birren B.W."/>
            <person name="Kellis M."/>
            <person name="Cuomo C.A."/>
        </authorList>
    </citation>
    <scope>NUCLEOTIDE SEQUENCE [LARGE SCALE GENOMIC DNA]</scope>
    <source>
        <strain evidence="12 13">ATCC 42720</strain>
    </source>
</reference>
<comment type="similarity">
    <text evidence="7">Belongs to the UPF0743 family.</text>
</comment>
<evidence type="ECO:0000259" key="11">
    <source>
        <dbReference type="Pfam" id="PF08790"/>
    </source>
</evidence>